<organism evidence="1">
    <name type="scientific">freshwater metagenome</name>
    <dbReference type="NCBI Taxonomy" id="449393"/>
    <lineage>
        <taxon>unclassified sequences</taxon>
        <taxon>metagenomes</taxon>
        <taxon>ecological metagenomes</taxon>
    </lineage>
</organism>
<dbReference type="EMBL" id="CAFBMX010000014">
    <property type="protein sequence ID" value="CAB4943861.1"/>
    <property type="molecule type" value="Genomic_DNA"/>
</dbReference>
<dbReference type="PANTHER" id="PTHR13707">
    <property type="entry name" value="KETOACID-COENZYME A TRANSFERASE"/>
    <property type="match status" value="1"/>
</dbReference>
<dbReference type="SMART" id="SM00882">
    <property type="entry name" value="CoA_trans"/>
    <property type="match status" value="1"/>
</dbReference>
<dbReference type="InterPro" id="IPR037171">
    <property type="entry name" value="NagB/RpiA_transferase-like"/>
</dbReference>
<name>A0A6J7JMJ0_9ZZZZ</name>
<proteinExistence type="predicted"/>
<protein>
    <submittedName>
        <fullName evidence="1">Unannotated protein</fullName>
    </submittedName>
</protein>
<sequence>MSGPRRTSVLMTEDEALDLVRDGMTVAIGGFNTAAHPMMIVRGLVRRGIRGLRVIGSAISGLDLDLLIGAGVADEVVTSSVTGEALVSIGPFFRHAAESGAIRVWECDEGIFYAGLRAAGQGLPFLPWKAGIGTSIPELNPQLKVFNDPFTGEELLAVPALRPDIAFLHVARADRYGLAQHEGSGFGDRALFRAAARTIVTTERLVPNEHIRADPAKTSIPYADGVVRAPWGAHPFSSPGHHLVDEAHLNEYIQAAEAARKGDRSAFEAYLERYVLGPQSLLEYLEVIGLRRLHELEEWA</sequence>
<evidence type="ECO:0000313" key="1">
    <source>
        <dbReference type="EMBL" id="CAB4943861.1"/>
    </source>
</evidence>
<dbReference type="Gene3D" id="3.40.1080.10">
    <property type="entry name" value="Glutaconate Coenzyme A-transferase"/>
    <property type="match status" value="1"/>
</dbReference>
<dbReference type="PANTHER" id="PTHR13707:SF57">
    <property type="entry name" value="SUCCINYL-COA:3-KETOACID COENZYME A TRANSFERASE SUBUNIT B-RELATED"/>
    <property type="match status" value="1"/>
</dbReference>
<accession>A0A6J7JMJ0</accession>
<dbReference type="SUPFAM" id="SSF100950">
    <property type="entry name" value="NagB/RpiA/CoA transferase-like"/>
    <property type="match status" value="1"/>
</dbReference>
<dbReference type="InterPro" id="IPR004165">
    <property type="entry name" value="CoA_trans_fam_I"/>
</dbReference>
<reference evidence="1" key="1">
    <citation type="submission" date="2020-05" db="EMBL/GenBank/DDBJ databases">
        <authorList>
            <person name="Chiriac C."/>
            <person name="Salcher M."/>
            <person name="Ghai R."/>
            <person name="Kavagutti S V."/>
        </authorList>
    </citation>
    <scope>NUCLEOTIDE SEQUENCE</scope>
</reference>
<gene>
    <name evidence="1" type="ORF">UFOPK3674_01988</name>
</gene>
<dbReference type="GO" id="GO:0008410">
    <property type="term" value="F:CoA-transferase activity"/>
    <property type="evidence" value="ECO:0007669"/>
    <property type="project" value="InterPro"/>
</dbReference>
<dbReference type="AlphaFoldDB" id="A0A6J7JMJ0"/>
<dbReference type="Pfam" id="PF01144">
    <property type="entry name" value="CoA_trans"/>
    <property type="match status" value="1"/>
</dbReference>